<dbReference type="Pfam" id="PF19917">
    <property type="entry name" value="bpX1"/>
    <property type="match status" value="1"/>
</dbReference>
<dbReference type="Proteomes" id="UP000461730">
    <property type="component" value="Unassembled WGS sequence"/>
</dbReference>
<dbReference type="InterPro" id="IPR045554">
    <property type="entry name" value="bpX0"/>
</dbReference>
<feature type="domain" description="MoxR-vWA-beta-propeller ternary system" evidence="2">
    <location>
        <begin position="744"/>
        <end position="822"/>
    </location>
</feature>
<dbReference type="EMBL" id="WRXN01000005">
    <property type="protein sequence ID" value="MVT09173.1"/>
    <property type="molecule type" value="Genomic_DNA"/>
</dbReference>
<name>A0A7K1U487_9BACT</name>
<evidence type="ECO:0000259" key="2">
    <source>
        <dbReference type="Pfam" id="PF19917"/>
    </source>
</evidence>
<evidence type="ECO:0000259" key="1">
    <source>
        <dbReference type="Pfam" id="PF19915"/>
    </source>
</evidence>
<dbReference type="Pfam" id="PF19915">
    <property type="entry name" value="bpX0"/>
    <property type="match status" value="1"/>
</dbReference>
<accession>A0A7K1U487</accession>
<protein>
    <submittedName>
        <fullName evidence="3">Uncharacterized protein</fullName>
    </submittedName>
</protein>
<reference evidence="3 4" key="1">
    <citation type="submission" date="2019-12" db="EMBL/GenBank/DDBJ databases">
        <title>Chitinophaga sp. strain ysch24 (GDMCC 1.1355), whole genome shotgun sequence.</title>
        <authorList>
            <person name="Zhang X."/>
        </authorList>
    </citation>
    <scope>NUCLEOTIDE SEQUENCE [LARGE SCALE GENOMIC DNA]</scope>
    <source>
        <strain evidence="4">ysch24</strain>
    </source>
</reference>
<evidence type="ECO:0000313" key="4">
    <source>
        <dbReference type="Proteomes" id="UP000461730"/>
    </source>
</evidence>
<dbReference type="RefSeq" id="WP_157306602.1">
    <property type="nucleotide sequence ID" value="NZ_WRXN01000005.1"/>
</dbReference>
<organism evidence="3 4">
    <name type="scientific">Chitinophaga tropicalis</name>
    <dbReference type="NCBI Taxonomy" id="2683588"/>
    <lineage>
        <taxon>Bacteria</taxon>
        <taxon>Pseudomonadati</taxon>
        <taxon>Bacteroidota</taxon>
        <taxon>Chitinophagia</taxon>
        <taxon>Chitinophagales</taxon>
        <taxon>Chitinophagaceae</taxon>
        <taxon>Chitinophaga</taxon>
    </lineage>
</organism>
<dbReference type="AlphaFoldDB" id="A0A7K1U487"/>
<proteinExistence type="predicted"/>
<dbReference type="InterPro" id="IPR045553">
    <property type="entry name" value="bpX1"/>
</dbReference>
<comment type="caution">
    <text evidence="3">The sequence shown here is derived from an EMBL/GenBank/DDBJ whole genome shotgun (WGS) entry which is preliminary data.</text>
</comment>
<evidence type="ECO:0000313" key="3">
    <source>
        <dbReference type="EMBL" id="MVT09173.1"/>
    </source>
</evidence>
<feature type="domain" description="MoxR-vWA-beta-propeller ternary system" evidence="1">
    <location>
        <begin position="34"/>
        <end position="206"/>
    </location>
</feature>
<keyword evidence="4" id="KW-1185">Reference proteome</keyword>
<gene>
    <name evidence="3" type="ORF">GO493_12945</name>
</gene>
<sequence length="833" mass="93872">MYIDADNTENYFKPPEGYFWQWADSGSVIEWTDGHTICYNNELRQILSQLADKLPPLGPLLLILSAGKGKWGADTLVSEQAIKTPLTIEEIQSLSEVQEDYYTLAEMAEAKYNSVKPLLALLYQLPAEYWQGEQRILLLRTLFEETPAVLAAEAFNTLSGYMGHSASWTFAVYQEKLPFNWLQFKYEMAVLQGILKRFPDAEVLELQLRTGNTGIPAPAPLEIAPPMGAGQQQDADIEEQPLTTDPGAFLEELLNDKHTAHTAQLSQRLMAALHLPLYTTGSNKSDIGGISDITNRGSFDRLLLSELANEDLTLMARLANNEALYLRREQLPDNETHQRFILVDNSIRNWGIPRLLSVAAALTCTYDHHVETAAFSLMGDTYVPIDIFSKKGVIAALELLSPALHSGNALKAFALEQMGKPQEFLLIIEEELFHIPEFQQSFSLIRNNSGFLITVNRTGAVQLFRYMAGRRKLLNSAMISLQYETDNKVKRIEHNPDELPAFIFQEPFPLYLPPSKLQLDNRMYFYYAENMGALALTRDGRLLFWSSIQHGATELKEGLINTTCWFGNNDQQLLYVLYQNQASLHLLSISKDTAQTGYQHICGVNKVYNMVFCDQRFYAHVLGADVRFSEKASNEVKLLIDPASARVTTVDSFPAEVQKKIVMKTRGGYTNGKSFIRHGYNVLNKIAKIFLDDEGRLCLDSTRIELEGFNRIILKPGASPQMGSCHARKGRQIPVPNSRHKLVKFSWTDGSTAWIDNYRGLLHLRSSDPSIPEITIVLVLRMETSCRASDGAATGYPYFIRDAGQILKPNEFYSSYIQRFTQVLIKNAASVNI</sequence>